<dbReference type="PANTHER" id="PTHR35011">
    <property type="entry name" value="2,3-DIKETO-L-GULONATE TRAP TRANSPORTER SMALL PERMEASE PROTEIN YIAM"/>
    <property type="match status" value="1"/>
</dbReference>
<evidence type="ECO:0000256" key="2">
    <source>
        <dbReference type="ARBA" id="ARBA00022448"/>
    </source>
</evidence>
<keyword evidence="3" id="KW-1003">Cell membrane</keyword>
<evidence type="ECO:0000256" key="9">
    <source>
        <dbReference type="RuleBase" id="RU369079"/>
    </source>
</evidence>
<keyword evidence="5 9" id="KW-0812">Transmembrane</keyword>
<evidence type="ECO:0000256" key="8">
    <source>
        <dbReference type="ARBA" id="ARBA00038436"/>
    </source>
</evidence>
<evidence type="ECO:0000313" key="12">
    <source>
        <dbReference type="Proteomes" id="UP000028643"/>
    </source>
</evidence>
<evidence type="ECO:0000256" key="5">
    <source>
        <dbReference type="ARBA" id="ARBA00022692"/>
    </source>
</evidence>
<dbReference type="Proteomes" id="UP000028643">
    <property type="component" value="Unassembled WGS sequence"/>
</dbReference>
<feature type="transmembrane region" description="Helical" evidence="9">
    <location>
        <begin position="20"/>
        <end position="39"/>
    </location>
</feature>
<feature type="transmembrane region" description="Helical" evidence="9">
    <location>
        <begin position="54"/>
        <end position="72"/>
    </location>
</feature>
<name>A0A085V0M6_PSESX</name>
<accession>A0A085V0M6</accession>
<sequence length="205" mass="22656">MKPTEFSGIRLVNSISRLSAWLGGIALMGTALMIGTDLILRKTIGLSMGGADEIAGYVLAIVSTWAFPIALLKRSHIRVDILYSRLKPKTRTWLDLLALSCMAIFVSTLLFHAWGVLWDSIQYRSVSTTPLQIPQWVPQSVWFAGYVFFALTILVLAWASLAHLRHQRWASITALIGINSVEEEIQEEIHSPAPGLTTSQSNGAH</sequence>
<keyword evidence="4 9" id="KW-0997">Cell inner membrane</keyword>
<protein>
    <recommendedName>
        <fullName evidence="9">TRAP transporter small permease protein</fullName>
    </recommendedName>
</protein>
<reference evidence="11 12" key="1">
    <citation type="submission" date="2014-07" db="EMBL/GenBank/DDBJ databases">
        <title>Draft Genome Sequences of Environmental Pseudomonas syringae strains.</title>
        <authorList>
            <person name="Baltrus D.A."/>
            <person name="Berge O."/>
            <person name="Morris C."/>
        </authorList>
    </citation>
    <scope>NUCLEOTIDE SEQUENCE [LARGE SCALE GENOMIC DNA]</scope>
    <source>
        <strain evidence="11 12">CEB003</strain>
    </source>
</reference>
<organism evidence="11 12">
    <name type="scientific">Pseudomonas syringae</name>
    <dbReference type="NCBI Taxonomy" id="317"/>
    <lineage>
        <taxon>Bacteria</taxon>
        <taxon>Pseudomonadati</taxon>
        <taxon>Pseudomonadota</taxon>
        <taxon>Gammaproteobacteria</taxon>
        <taxon>Pseudomonadales</taxon>
        <taxon>Pseudomonadaceae</taxon>
        <taxon>Pseudomonas</taxon>
    </lineage>
</organism>
<comment type="function">
    <text evidence="9">Part of the tripartite ATP-independent periplasmic (TRAP) transport system.</text>
</comment>
<dbReference type="EMBL" id="JPQT01000119">
    <property type="protein sequence ID" value="KFE48989.1"/>
    <property type="molecule type" value="Genomic_DNA"/>
</dbReference>
<keyword evidence="2 9" id="KW-0813">Transport</keyword>
<dbReference type="InterPro" id="IPR055348">
    <property type="entry name" value="DctQ"/>
</dbReference>
<dbReference type="GO" id="GO:0022857">
    <property type="term" value="F:transmembrane transporter activity"/>
    <property type="evidence" value="ECO:0007669"/>
    <property type="project" value="UniProtKB-UniRule"/>
</dbReference>
<evidence type="ECO:0000256" key="7">
    <source>
        <dbReference type="ARBA" id="ARBA00023136"/>
    </source>
</evidence>
<evidence type="ECO:0000256" key="3">
    <source>
        <dbReference type="ARBA" id="ARBA00022475"/>
    </source>
</evidence>
<evidence type="ECO:0000256" key="6">
    <source>
        <dbReference type="ARBA" id="ARBA00022989"/>
    </source>
</evidence>
<comment type="caution">
    <text evidence="11">The sequence shown here is derived from an EMBL/GenBank/DDBJ whole genome shotgun (WGS) entry which is preliminary data.</text>
</comment>
<feature type="transmembrane region" description="Helical" evidence="9">
    <location>
        <begin position="141"/>
        <end position="161"/>
    </location>
</feature>
<keyword evidence="6 9" id="KW-1133">Transmembrane helix</keyword>
<keyword evidence="7 9" id="KW-0472">Membrane</keyword>
<proteinExistence type="inferred from homology"/>
<evidence type="ECO:0000256" key="4">
    <source>
        <dbReference type="ARBA" id="ARBA00022519"/>
    </source>
</evidence>
<comment type="subcellular location">
    <subcellularLocation>
        <location evidence="1 9">Cell inner membrane</location>
        <topology evidence="1 9">Multi-pass membrane protein</topology>
    </subcellularLocation>
</comment>
<dbReference type="GO" id="GO:0005886">
    <property type="term" value="C:plasma membrane"/>
    <property type="evidence" value="ECO:0007669"/>
    <property type="project" value="UniProtKB-SubCell"/>
</dbReference>
<evidence type="ECO:0000259" key="10">
    <source>
        <dbReference type="Pfam" id="PF04290"/>
    </source>
</evidence>
<dbReference type="RefSeq" id="WP_047577240.1">
    <property type="nucleotide sequence ID" value="NZ_JPQT01000119.1"/>
</dbReference>
<evidence type="ECO:0000256" key="1">
    <source>
        <dbReference type="ARBA" id="ARBA00004429"/>
    </source>
</evidence>
<comment type="subunit">
    <text evidence="9">The complex comprises the extracytoplasmic solute receptor protein and the two transmembrane proteins.</text>
</comment>
<feature type="domain" description="Tripartite ATP-independent periplasmic transporters DctQ component" evidence="10">
    <location>
        <begin position="31"/>
        <end position="160"/>
    </location>
</feature>
<dbReference type="AlphaFoldDB" id="A0A085V0M6"/>
<gene>
    <name evidence="11" type="ORF">IV02_20285</name>
</gene>
<comment type="similarity">
    <text evidence="8 9">Belongs to the TRAP transporter small permease family.</text>
</comment>
<feature type="transmembrane region" description="Helical" evidence="9">
    <location>
        <begin position="93"/>
        <end position="114"/>
    </location>
</feature>
<dbReference type="PATRIC" id="fig|317.174.peg.4148"/>
<evidence type="ECO:0000313" key="11">
    <source>
        <dbReference type="EMBL" id="KFE48989.1"/>
    </source>
</evidence>
<dbReference type="InterPro" id="IPR007387">
    <property type="entry name" value="TRAP_DctQ"/>
</dbReference>
<dbReference type="Pfam" id="PF04290">
    <property type="entry name" value="DctQ"/>
    <property type="match status" value="1"/>
</dbReference>